<dbReference type="RefSeq" id="WP_170867215.1">
    <property type="nucleotide sequence ID" value="NZ_FMZM01000015.1"/>
</dbReference>
<organism evidence="2 3">
    <name type="scientific">Nocardioides lianchengensis</name>
    <dbReference type="NCBI Taxonomy" id="1045774"/>
    <lineage>
        <taxon>Bacteria</taxon>
        <taxon>Bacillati</taxon>
        <taxon>Actinomycetota</taxon>
        <taxon>Actinomycetes</taxon>
        <taxon>Propionibacteriales</taxon>
        <taxon>Nocardioidaceae</taxon>
        <taxon>Nocardioides</taxon>
    </lineage>
</organism>
<protein>
    <submittedName>
        <fullName evidence="2">Uncharacterized protein</fullName>
    </submittedName>
</protein>
<dbReference type="Proteomes" id="UP000199034">
    <property type="component" value="Unassembled WGS sequence"/>
</dbReference>
<gene>
    <name evidence="2" type="ORF">SAMN05421872_115109</name>
</gene>
<proteinExistence type="predicted"/>
<sequence length="47" mass="5410">MTDNTAFLKSELAYRTHRIKTGVVGRRRGHVRTPWSRRPADASDDAR</sequence>
<feature type="compositionally biased region" description="Basic and acidic residues" evidence="1">
    <location>
        <begin position="38"/>
        <end position="47"/>
    </location>
</feature>
<evidence type="ECO:0000313" key="2">
    <source>
        <dbReference type="EMBL" id="SDE13831.1"/>
    </source>
</evidence>
<dbReference type="AlphaFoldDB" id="A0A1G7AG87"/>
<reference evidence="2 3" key="1">
    <citation type="submission" date="2016-10" db="EMBL/GenBank/DDBJ databases">
        <authorList>
            <person name="de Groot N.N."/>
        </authorList>
    </citation>
    <scope>NUCLEOTIDE SEQUENCE [LARGE SCALE GENOMIC DNA]</scope>
    <source>
        <strain evidence="2 3">CGMCC 4.6858</strain>
    </source>
</reference>
<name>A0A1G7AG87_9ACTN</name>
<evidence type="ECO:0000256" key="1">
    <source>
        <dbReference type="SAM" id="MobiDB-lite"/>
    </source>
</evidence>
<dbReference type="STRING" id="1045774.SAMN05421872_115109"/>
<accession>A0A1G7AG87</accession>
<dbReference type="EMBL" id="FMZM01000015">
    <property type="protein sequence ID" value="SDE13831.1"/>
    <property type="molecule type" value="Genomic_DNA"/>
</dbReference>
<feature type="region of interest" description="Disordered" evidence="1">
    <location>
        <begin position="24"/>
        <end position="47"/>
    </location>
</feature>
<evidence type="ECO:0000313" key="3">
    <source>
        <dbReference type="Proteomes" id="UP000199034"/>
    </source>
</evidence>
<keyword evidence="3" id="KW-1185">Reference proteome</keyword>